<proteinExistence type="predicted"/>
<dbReference type="InterPro" id="IPR002052">
    <property type="entry name" value="DNA_methylase_N6_adenine_CS"/>
</dbReference>
<dbReference type="Pfam" id="PF12950">
    <property type="entry name" value="TaqI_C"/>
    <property type="match status" value="1"/>
</dbReference>
<dbReference type="InterPro" id="IPR011639">
    <property type="entry name" value="MethylTrfase_TaqI-like_dom"/>
</dbReference>
<evidence type="ECO:0000259" key="9">
    <source>
        <dbReference type="Pfam" id="PF12950"/>
    </source>
</evidence>
<dbReference type="InterPro" id="IPR050953">
    <property type="entry name" value="N4_N6_ade-DNA_methylase"/>
</dbReference>
<evidence type="ECO:0000313" key="11">
    <source>
        <dbReference type="Proteomes" id="UP001139125"/>
    </source>
</evidence>
<dbReference type="Gene3D" id="3.40.50.150">
    <property type="entry name" value="Vaccinia Virus protein VP39"/>
    <property type="match status" value="1"/>
</dbReference>
<evidence type="ECO:0000256" key="5">
    <source>
        <dbReference type="ARBA" id="ARBA00022747"/>
    </source>
</evidence>
<feature type="domain" description="Type II methyltransferase M.TaqI-like" evidence="8">
    <location>
        <begin position="438"/>
        <end position="611"/>
    </location>
</feature>
<dbReference type="GO" id="GO:0032259">
    <property type="term" value="P:methylation"/>
    <property type="evidence" value="ECO:0007669"/>
    <property type="project" value="UniProtKB-KW"/>
</dbReference>
<keyword evidence="2 10" id="KW-0489">Methyltransferase</keyword>
<dbReference type="AlphaFoldDB" id="A0A9X2RBW7"/>
<name>A0A9X2RBW7_9BACT</name>
<evidence type="ECO:0000259" key="8">
    <source>
        <dbReference type="Pfam" id="PF07669"/>
    </source>
</evidence>
<keyword evidence="3" id="KW-0808">Transferase</keyword>
<comment type="caution">
    <text evidence="10">The sequence shown here is derived from an EMBL/GenBank/DDBJ whole genome shotgun (WGS) entry which is preliminary data.</text>
</comment>
<sequence length="992" mass="116028">MNLSELVEKYDAKRDEYLKSDYNETQVRADFLDPFFELLGWDIKNEKNKPTNEREVLLEEPLKGTASENTKKPDYTFRLFSERKFFVEAKKPNVSVETNPENAKQVRRYGFTAKLKVSVLTNFEYLLIYDCSHKVEKDDSHDKALIKTYHYKEYEDKIDEIRALLGHESVYSGQFDKEWQSIEEKINRYNVDDLFLDQINDWRTKLGKEIFEHEPDIEEERLNDYVQSYINRIIFLRVCEDRNLEEYQTLLGFADKKDFEALIKKFNQADKRYNSGLFDQFLSDKIIGNVSSVFWDIIKQLYYPESPYSFSVFSSDILGSIYEIFLTEKLTLKKEGIELVTKPEKVDRDVVTTPGFIIKSILNQTVVPFCKDKSIDEILSSKMADIACGSGAFLIELYQLLNDQLIDLFLKEDKDKLVQTNINTFKLPFETKQEILLNCIYGIDKDYNAVEASKFGLLLKLLEGEDNKSIAVNEPILPDLSNNIKYGNSLISTDDVDDREDFEEINPFNFEGLNFDVIVGNPPYMKSEDMKEFTPKEYPLYKTKYLSSYKQFDKYFVFVERAIEVLKDGGYLGYIIPSKFLKVGAGKKLREYLQNEGYLDRLLSFGANQVFKETTTYTCILIIEKTSSDSFEYNEIQSLTDWKVSKDEIEYQQINTSDLDEEVWILVPPYLIDVYEQINSQSSSLEQIVGSDGVFNGIQTSANRIYIFQPEREDDNYYYFTKNDREWTIEKELTKPYFKTSRGDDSLHTYRPFKPNARVFYPYRKTDTGVSLVDLDEIEDRFPKAFEYISHYKEDLEDRDIKPEPETDNEWYRYGRHQSLDKCGLPQKIIVGVLSQGDKYAIDYHGTLISSGGTAGYCVVSLPEESNYSIYYIQALLNSKYLEWYSALIGEVFRGGFIARGTKVLNKLPIRNINFDDENEKELHDKIVELQEDLIKIFTKIDENSRNPRQLDQHRRKFAVVKAELDKKLEELYQLGDEDSLIPMIQDIYATD</sequence>
<dbReference type="Pfam" id="PF07669">
    <property type="entry name" value="Eco57I"/>
    <property type="match status" value="1"/>
</dbReference>
<comment type="catalytic activity">
    <reaction evidence="7">
        <text>a 2'-deoxyadenosine in DNA + S-adenosyl-L-methionine = an N(6)-methyl-2'-deoxyadenosine in DNA + S-adenosyl-L-homocysteine + H(+)</text>
        <dbReference type="Rhea" id="RHEA:15197"/>
        <dbReference type="Rhea" id="RHEA-COMP:12418"/>
        <dbReference type="Rhea" id="RHEA-COMP:12419"/>
        <dbReference type="ChEBI" id="CHEBI:15378"/>
        <dbReference type="ChEBI" id="CHEBI:57856"/>
        <dbReference type="ChEBI" id="CHEBI:59789"/>
        <dbReference type="ChEBI" id="CHEBI:90615"/>
        <dbReference type="ChEBI" id="CHEBI:90616"/>
        <dbReference type="EC" id="2.1.1.72"/>
    </reaction>
</comment>
<evidence type="ECO:0000256" key="3">
    <source>
        <dbReference type="ARBA" id="ARBA00022679"/>
    </source>
</evidence>
<dbReference type="Proteomes" id="UP001139125">
    <property type="component" value="Unassembled WGS sequence"/>
</dbReference>
<gene>
    <name evidence="10" type="ORF">NM125_03135</name>
</gene>
<dbReference type="GO" id="GO:0009307">
    <property type="term" value="P:DNA restriction-modification system"/>
    <property type="evidence" value="ECO:0007669"/>
    <property type="project" value="UniProtKB-KW"/>
</dbReference>
<dbReference type="PROSITE" id="PS00092">
    <property type="entry name" value="N6_MTASE"/>
    <property type="match status" value="1"/>
</dbReference>
<dbReference type="PANTHER" id="PTHR33841">
    <property type="entry name" value="DNA METHYLTRANSFERASE YEEA-RELATED"/>
    <property type="match status" value="1"/>
</dbReference>
<evidence type="ECO:0000256" key="4">
    <source>
        <dbReference type="ARBA" id="ARBA00022691"/>
    </source>
</evidence>
<keyword evidence="6" id="KW-0238">DNA-binding</keyword>
<dbReference type="InterPro" id="IPR029063">
    <property type="entry name" value="SAM-dependent_MTases_sf"/>
</dbReference>
<evidence type="ECO:0000256" key="2">
    <source>
        <dbReference type="ARBA" id="ARBA00022603"/>
    </source>
</evidence>
<dbReference type="InterPro" id="IPR025931">
    <property type="entry name" value="TaqI_C"/>
</dbReference>
<dbReference type="SUPFAM" id="SSF53335">
    <property type="entry name" value="S-adenosyl-L-methionine-dependent methyltransferases"/>
    <property type="match status" value="1"/>
</dbReference>
<keyword evidence="5" id="KW-0680">Restriction system</keyword>
<feature type="domain" description="TaqI-like C-terminal specificity" evidence="9">
    <location>
        <begin position="805"/>
        <end position="910"/>
    </location>
</feature>
<evidence type="ECO:0000256" key="1">
    <source>
        <dbReference type="ARBA" id="ARBA00011900"/>
    </source>
</evidence>
<dbReference type="RefSeq" id="WP_255132774.1">
    <property type="nucleotide sequence ID" value="NZ_JANDBC010000001.1"/>
</dbReference>
<evidence type="ECO:0000256" key="7">
    <source>
        <dbReference type="ARBA" id="ARBA00047942"/>
    </source>
</evidence>
<evidence type="ECO:0000313" key="10">
    <source>
        <dbReference type="EMBL" id="MCP9290575.1"/>
    </source>
</evidence>
<dbReference type="GO" id="GO:0009007">
    <property type="term" value="F:site-specific DNA-methyltransferase (adenine-specific) activity"/>
    <property type="evidence" value="ECO:0007669"/>
    <property type="project" value="UniProtKB-EC"/>
</dbReference>
<accession>A0A9X2RBW7</accession>
<dbReference type="EMBL" id="JANDBC010000001">
    <property type="protein sequence ID" value="MCP9290575.1"/>
    <property type="molecule type" value="Genomic_DNA"/>
</dbReference>
<evidence type="ECO:0000256" key="6">
    <source>
        <dbReference type="ARBA" id="ARBA00023125"/>
    </source>
</evidence>
<keyword evidence="4" id="KW-0949">S-adenosyl-L-methionine</keyword>
<keyword evidence="11" id="KW-1185">Reference proteome</keyword>
<dbReference type="EC" id="2.1.1.72" evidence="1"/>
<dbReference type="PRINTS" id="PR00507">
    <property type="entry name" value="N12N6MTFRASE"/>
</dbReference>
<dbReference type="PANTHER" id="PTHR33841:SF1">
    <property type="entry name" value="DNA METHYLTRANSFERASE A"/>
    <property type="match status" value="1"/>
</dbReference>
<organism evidence="10 11">
    <name type="scientific">Gracilimonas sediminicola</name>
    <dbReference type="NCBI Taxonomy" id="2952158"/>
    <lineage>
        <taxon>Bacteria</taxon>
        <taxon>Pseudomonadati</taxon>
        <taxon>Balneolota</taxon>
        <taxon>Balneolia</taxon>
        <taxon>Balneolales</taxon>
        <taxon>Balneolaceae</taxon>
        <taxon>Gracilimonas</taxon>
    </lineage>
</organism>
<reference evidence="10" key="1">
    <citation type="submission" date="2022-06" db="EMBL/GenBank/DDBJ databases">
        <title>Gracilimonas sp. CAU 1638 isolated from sea sediment.</title>
        <authorList>
            <person name="Kim W."/>
        </authorList>
    </citation>
    <scope>NUCLEOTIDE SEQUENCE</scope>
    <source>
        <strain evidence="10">CAU 1638</strain>
    </source>
</reference>
<protein>
    <recommendedName>
        <fullName evidence="1">site-specific DNA-methyltransferase (adenine-specific)</fullName>
        <ecNumber evidence="1">2.1.1.72</ecNumber>
    </recommendedName>
</protein>
<dbReference type="GO" id="GO:0003677">
    <property type="term" value="F:DNA binding"/>
    <property type="evidence" value="ECO:0007669"/>
    <property type="project" value="UniProtKB-KW"/>
</dbReference>